<comment type="caution">
    <text evidence="1">The sequence shown here is derived from an EMBL/GenBank/DDBJ whole genome shotgun (WGS) entry which is preliminary data.</text>
</comment>
<evidence type="ECO:0000313" key="2">
    <source>
        <dbReference type="Proteomes" id="UP001155280"/>
    </source>
</evidence>
<dbReference type="AlphaFoldDB" id="A0A9X2RBY3"/>
<dbReference type="RefSeq" id="WP_241551454.1">
    <property type="nucleotide sequence ID" value="NZ_JANCNS010000002.1"/>
</dbReference>
<name>A0A9X2RBY3_9FLAO</name>
<protein>
    <submittedName>
        <fullName evidence="1">Septum formation inhibitor Maf</fullName>
    </submittedName>
</protein>
<reference evidence="1" key="1">
    <citation type="submission" date="2022-07" db="EMBL/GenBank/DDBJ databases">
        <title>Gramela sediminis sp. nov., isolated from deep-sea sediment of the Indian Ocean.</title>
        <authorList>
            <person name="Shi H."/>
        </authorList>
    </citation>
    <scope>NUCLEOTIDE SEQUENCE</scope>
    <source>
        <strain evidence="1">GC03-9</strain>
    </source>
</reference>
<accession>A0A9X2RBY3</accession>
<proteinExistence type="predicted"/>
<sequence length="295" mass="34534">MRLIGSILFSVFLLYSCGNNEPRKTDFRLSEEFKDYWYSGQAEITSYSLEQSRYGEMRQGEAVLIFVTEDFLPQQQVKANTQDPENTSVLKLNYTKNFLTGIYPYSIMQSTFYPLDGQEHALKVSASIQEWCGQVYMQLNNRSEFEITSHSYFQGEADQDLQLGKSLLENEIWNQLRIDPDELPLGDVEMIPSFEYLRLSHNPTKTYSAFAEIYTVDDLNIYRLNYPELKRELKIFYSRSFPFSIEKWEETYPSGSGENSKLQTTKAEKKGRILSDYWNKNSNKNLPLREKLNLD</sequence>
<dbReference type="EMBL" id="JANCNS010000002">
    <property type="protein sequence ID" value="MCP9200695.1"/>
    <property type="molecule type" value="Genomic_DNA"/>
</dbReference>
<keyword evidence="2" id="KW-1185">Reference proteome</keyword>
<dbReference type="PROSITE" id="PS51257">
    <property type="entry name" value="PROKAR_LIPOPROTEIN"/>
    <property type="match status" value="1"/>
</dbReference>
<dbReference type="Proteomes" id="UP001155280">
    <property type="component" value="Unassembled WGS sequence"/>
</dbReference>
<evidence type="ECO:0000313" key="1">
    <source>
        <dbReference type="EMBL" id="MCP9200695.1"/>
    </source>
</evidence>
<gene>
    <name evidence="1" type="ORF">MKO06_12305</name>
</gene>
<organism evidence="1 2">
    <name type="scientific">Christiangramia oceanisediminis</name>
    <dbReference type="NCBI Taxonomy" id="2920386"/>
    <lineage>
        <taxon>Bacteria</taxon>
        <taxon>Pseudomonadati</taxon>
        <taxon>Bacteroidota</taxon>
        <taxon>Flavobacteriia</taxon>
        <taxon>Flavobacteriales</taxon>
        <taxon>Flavobacteriaceae</taxon>
        <taxon>Christiangramia</taxon>
    </lineage>
</organism>